<sequence>MEDGLQRAGNAGEREKQTDKLAETGQVADGESGEEKDAARSLAPKGSLFIAGSHWVHHTEDAISPAERAQRSACGIATQQSSGSSTVLPMSPLPLRTLNCISVRWHWELANAAPERPGAIWSGGRGSLNGTRDRMQRLHGIN</sequence>
<organism evidence="2 3">
    <name type="scientific">Platysternon megacephalum</name>
    <name type="common">big-headed turtle</name>
    <dbReference type="NCBI Taxonomy" id="55544"/>
    <lineage>
        <taxon>Eukaryota</taxon>
        <taxon>Metazoa</taxon>
        <taxon>Chordata</taxon>
        <taxon>Craniata</taxon>
        <taxon>Vertebrata</taxon>
        <taxon>Euteleostomi</taxon>
        <taxon>Archelosauria</taxon>
        <taxon>Testudinata</taxon>
        <taxon>Testudines</taxon>
        <taxon>Cryptodira</taxon>
        <taxon>Durocryptodira</taxon>
        <taxon>Testudinoidea</taxon>
        <taxon>Platysternidae</taxon>
        <taxon>Platysternon</taxon>
    </lineage>
</organism>
<evidence type="ECO:0000256" key="1">
    <source>
        <dbReference type="SAM" id="MobiDB-lite"/>
    </source>
</evidence>
<proteinExistence type="predicted"/>
<comment type="caution">
    <text evidence="2">The sequence shown here is derived from an EMBL/GenBank/DDBJ whole genome shotgun (WGS) entry which is preliminary data.</text>
</comment>
<feature type="region of interest" description="Disordered" evidence="1">
    <location>
        <begin position="1"/>
        <end position="41"/>
    </location>
</feature>
<dbReference type="Proteomes" id="UP000297703">
    <property type="component" value="Unassembled WGS sequence"/>
</dbReference>
<accession>A0A4D9E057</accession>
<dbReference type="EMBL" id="QXTE01000151">
    <property type="protein sequence ID" value="TFK03886.1"/>
    <property type="molecule type" value="Genomic_DNA"/>
</dbReference>
<feature type="compositionally biased region" description="Basic and acidic residues" evidence="1">
    <location>
        <begin position="12"/>
        <end position="22"/>
    </location>
</feature>
<reference evidence="2 3" key="2">
    <citation type="submission" date="2019-04" db="EMBL/GenBank/DDBJ databases">
        <title>The genome sequence of big-headed turtle.</title>
        <authorList>
            <person name="Gong S."/>
        </authorList>
    </citation>
    <scope>NUCLEOTIDE SEQUENCE [LARGE SCALE GENOMIC DNA]</scope>
    <source>
        <strain evidence="2">DO16091913</strain>
        <tissue evidence="2">Muscle</tissue>
    </source>
</reference>
<evidence type="ECO:0000313" key="3">
    <source>
        <dbReference type="Proteomes" id="UP000297703"/>
    </source>
</evidence>
<reference evidence="2 3" key="1">
    <citation type="submission" date="2019-04" db="EMBL/GenBank/DDBJ databases">
        <title>Draft genome of the big-headed turtle Platysternon megacephalum.</title>
        <authorList>
            <person name="Gong S."/>
        </authorList>
    </citation>
    <scope>NUCLEOTIDE SEQUENCE [LARGE SCALE GENOMIC DNA]</scope>
    <source>
        <strain evidence="2">DO16091913</strain>
        <tissue evidence="2">Muscle</tissue>
    </source>
</reference>
<evidence type="ECO:0000313" key="2">
    <source>
        <dbReference type="EMBL" id="TFK03886.1"/>
    </source>
</evidence>
<dbReference type="AlphaFoldDB" id="A0A4D9E057"/>
<gene>
    <name evidence="2" type="ORF">DR999_PMT13711</name>
</gene>
<keyword evidence="3" id="KW-1185">Reference proteome</keyword>
<name>A0A4D9E057_9SAUR</name>
<protein>
    <submittedName>
        <fullName evidence="2">Dentin matrix acidic phosphoprotein 1</fullName>
    </submittedName>
</protein>